<sequence length="110" mass="12016">MTTANVAQDRFEVTKGAIDEAKKPGSEAKAYQSQAQHQGGSKKVNNADQHHPGAKNGRPGRGYWGGARQPRADRDIQGAIPSWYKEPEWDCRPAKTQGKVTTDTKVTLAK</sequence>
<evidence type="ECO:0000313" key="2">
    <source>
        <dbReference type="EMBL" id="RYO89985.1"/>
    </source>
</evidence>
<evidence type="ECO:0008006" key="4">
    <source>
        <dbReference type="Google" id="ProtNLM"/>
    </source>
</evidence>
<proteinExistence type="predicted"/>
<accession>A0ABY0HDB1</accession>
<name>A0ABY0HDB1_9PEZI</name>
<feature type="compositionally biased region" description="Basic and acidic residues" evidence="1">
    <location>
        <begin position="9"/>
        <end position="26"/>
    </location>
</feature>
<comment type="caution">
    <text evidence="2">The sequence shown here is derived from an EMBL/GenBank/DDBJ whole genome shotgun (WGS) entry which is preliminary data.</text>
</comment>
<protein>
    <recommendedName>
        <fullName evidence="4">SMP domain-containing protein</fullName>
    </recommendedName>
</protein>
<evidence type="ECO:0000256" key="1">
    <source>
        <dbReference type="SAM" id="MobiDB-lite"/>
    </source>
</evidence>
<feature type="compositionally biased region" description="Polar residues" evidence="1">
    <location>
        <begin position="31"/>
        <end position="47"/>
    </location>
</feature>
<reference evidence="2 3" key="1">
    <citation type="submission" date="2018-06" db="EMBL/GenBank/DDBJ databases">
        <title>Complete Genomes of Monosporascus.</title>
        <authorList>
            <person name="Robinson A.J."/>
            <person name="Natvig D.O."/>
        </authorList>
    </citation>
    <scope>NUCLEOTIDE SEQUENCE [LARGE SCALE GENOMIC DNA]</scope>
    <source>
        <strain evidence="2 3">CBS 609.92</strain>
    </source>
</reference>
<dbReference type="EMBL" id="QJNS01000064">
    <property type="protein sequence ID" value="RYO89985.1"/>
    <property type="molecule type" value="Genomic_DNA"/>
</dbReference>
<keyword evidence="3" id="KW-1185">Reference proteome</keyword>
<evidence type="ECO:0000313" key="3">
    <source>
        <dbReference type="Proteomes" id="UP000294003"/>
    </source>
</evidence>
<organism evidence="2 3">
    <name type="scientific">Monosporascus cannonballus</name>
    <dbReference type="NCBI Taxonomy" id="155416"/>
    <lineage>
        <taxon>Eukaryota</taxon>
        <taxon>Fungi</taxon>
        <taxon>Dikarya</taxon>
        <taxon>Ascomycota</taxon>
        <taxon>Pezizomycotina</taxon>
        <taxon>Sordariomycetes</taxon>
        <taxon>Xylariomycetidae</taxon>
        <taxon>Xylariales</taxon>
        <taxon>Xylariales incertae sedis</taxon>
        <taxon>Monosporascus</taxon>
    </lineage>
</organism>
<gene>
    <name evidence="2" type="ORF">DL762_002934</name>
</gene>
<dbReference type="Proteomes" id="UP000294003">
    <property type="component" value="Unassembled WGS sequence"/>
</dbReference>
<feature type="region of interest" description="Disordered" evidence="1">
    <location>
        <begin position="1"/>
        <end position="73"/>
    </location>
</feature>